<name>A0AAE8MU97_9PEZI</name>
<dbReference type="InterPro" id="IPR051615">
    <property type="entry name" value="Transcr_Regulatory_Elem"/>
</dbReference>
<dbReference type="Gene3D" id="4.10.240.10">
    <property type="entry name" value="Zn(2)-C6 fungal-type DNA-binding domain"/>
    <property type="match status" value="1"/>
</dbReference>
<dbReference type="PANTHER" id="PTHR31313:SF81">
    <property type="entry name" value="TY1 ENHANCER ACTIVATOR"/>
    <property type="match status" value="1"/>
</dbReference>
<evidence type="ECO:0000256" key="8">
    <source>
        <dbReference type="SAM" id="MobiDB-lite"/>
    </source>
</evidence>
<dbReference type="GO" id="GO:0006351">
    <property type="term" value="P:DNA-templated transcription"/>
    <property type="evidence" value="ECO:0007669"/>
    <property type="project" value="InterPro"/>
</dbReference>
<dbReference type="CDD" id="cd00067">
    <property type="entry name" value="GAL4"/>
    <property type="match status" value="1"/>
</dbReference>
<keyword evidence="6" id="KW-0804">Transcription</keyword>
<comment type="caution">
    <text evidence="10">The sequence shown here is derived from an EMBL/GenBank/DDBJ whole genome shotgun (WGS) entry which is preliminary data.</text>
</comment>
<dbReference type="PROSITE" id="PS50048">
    <property type="entry name" value="ZN2_CY6_FUNGAL_2"/>
    <property type="match status" value="1"/>
</dbReference>
<organism evidence="10 11">
    <name type="scientific">Cephalotrichum gorgonifer</name>
    <dbReference type="NCBI Taxonomy" id="2041049"/>
    <lineage>
        <taxon>Eukaryota</taxon>
        <taxon>Fungi</taxon>
        <taxon>Dikarya</taxon>
        <taxon>Ascomycota</taxon>
        <taxon>Pezizomycotina</taxon>
        <taxon>Sordariomycetes</taxon>
        <taxon>Hypocreomycetidae</taxon>
        <taxon>Microascales</taxon>
        <taxon>Microascaceae</taxon>
        <taxon>Cephalotrichum</taxon>
    </lineage>
</organism>
<evidence type="ECO:0000256" key="6">
    <source>
        <dbReference type="ARBA" id="ARBA00023163"/>
    </source>
</evidence>
<keyword evidence="7" id="KW-0539">Nucleus</keyword>
<dbReference type="GO" id="GO:0003677">
    <property type="term" value="F:DNA binding"/>
    <property type="evidence" value="ECO:0007669"/>
    <property type="project" value="UniProtKB-KW"/>
</dbReference>
<evidence type="ECO:0000256" key="2">
    <source>
        <dbReference type="ARBA" id="ARBA00022723"/>
    </source>
</evidence>
<accession>A0AAE8MU97</accession>
<reference evidence="10" key="1">
    <citation type="submission" date="2018-03" db="EMBL/GenBank/DDBJ databases">
        <authorList>
            <person name="Guldener U."/>
        </authorList>
    </citation>
    <scope>NUCLEOTIDE SEQUENCE</scope>
</reference>
<evidence type="ECO:0000256" key="7">
    <source>
        <dbReference type="ARBA" id="ARBA00023242"/>
    </source>
</evidence>
<feature type="region of interest" description="Disordered" evidence="8">
    <location>
        <begin position="1"/>
        <end position="38"/>
    </location>
</feature>
<dbReference type="InterPro" id="IPR007219">
    <property type="entry name" value="XnlR_reg_dom"/>
</dbReference>
<feature type="compositionally biased region" description="Low complexity" evidence="8">
    <location>
        <begin position="662"/>
        <end position="682"/>
    </location>
</feature>
<comment type="subcellular location">
    <subcellularLocation>
        <location evidence="1">Nucleus</location>
    </subcellularLocation>
</comment>
<evidence type="ECO:0000259" key="9">
    <source>
        <dbReference type="PROSITE" id="PS50048"/>
    </source>
</evidence>
<keyword evidence="5" id="KW-0238">DNA-binding</keyword>
<proteinExistence type="predicted"/>
<dbReference type="CDD" id="cd12148">
    <property type="entry name" value="fungal_TF_MHR"/>
    <property type="match status" value="1"/>
</dbReference>
<evidence type="ECO:0000256" key="5">
    <source>
        <dbReference type="ARBA" id="ARBA00023125"/>
    </source>
</evidence>
<feature type="region of interest" description="Disordered" evidence="8">
    <location>
        <begin position="145"/>
        <end position="169"/>
    </location>
</feature>
<keyword evidence="11" id="KW-1185">Reference proteome</keyword>
<feature type="compositionally biased region" description="Low complexity" evidence="8">
    <location>
        <begin position="792"/>
        <end position="802"/>
    </location>
</feature>
<dbReference type="GO" id="GO:0008270">
    <property type="term" value="F:zinc ion binding"/>
    <property type="evidence" value="ECO:0007669"/>
    <property type="project" value="InterPro"/>
</dbReference>
<feature type="region of interest" description="Disordered" evidence="8">
    <location>
        <begin position="659"/>
        <end position="694"/>
    </location>
</feature>
<feature type="region of interest" description="Disordered" evidence="8">
    <location>
        <begin position="836"/>
        <end position="863"/>
    </location>
</feature>
<dbReference type="GO" id="GO:0000981">
    <property type="term" value="F:DNA-binding transcription factor activity, RNA polymerase II-specific"/>
    <property type="evidence" value="ECO:0007669"/>
    <property type="project" value="InterPro"/>
</dbReference>
<dbReference type="PANTHER" id="PTHR31313">
    <property type="entry name" value="TY1 ENHANCER ACTIVATOR"/>
    <property type="match status" value="1"/>
</dbReference>
<feature type="domain" description="Zn(2)-C6 fungal-type" evidence="9">
    <location>
        <begin position="48"/>
        <end position="79"/>
    </location>
</feature>
<dbReference type="Pfam" id="PF00172">
    <property type="entry name" value="Zn_clus"/>
    <property type="match status" value="1"/>
</dbReference>
<evidence type="ECO:0000256" key="4">
    <source>
        <dbReference type="ARBA" id="ARBA00023015"/>
    </source>
</evidence>
<evidence type="ECO:0000256" key="1">
    <source>
        <dbReference type="ARBA" id="ARBA00004123"/>
    </source>
</evidence>
<protein>
    <submittedName>
        <fullName evidence="10">Probable NIT-4 pathway-specific regulatory protein nit-4</fullName>
    </submittedName>
</protein>
<dbReference type="PROSITE" id="PS00463">
    <property type="entry name" value="ZN2_CY6_FUNGAL_1"/>
    <property type="match status" value="1"/>
</dbReference>
<feature type="compositionally biased region" description="Low complexity" evidence="8">
    <location>
        <begin position="731"/>
        <end position="745"/>
    </location>
</feature>
<dbReference type="InterPro" id="IPR001138">
    <property type="entry name" value="Zn2Cys6_DnaBD"/>
</dbReference>
<evidence type="ECO:0000313" key="10">
    <source>
        <dbReference type="EMBL" id="SPO00138.1"/>
    </source>
</evidence>
<dbReference type="Proteomes" id="UP001187682">
    <property type="component" value="Unassembled WGS sequence"/>
</dbReference>
<feature type="compositionally biased region" description="Gly residues" evidence="8">
    <location>
        <begin position="841"/>
        <end position="856"/>
    </location>
</feature>
<feature type="region of interest" description="Disordered" evidence="8">
    <location>
        <begin position="718"/>
        <end position="805"/>
    </location>
</feature>
<gene>
    <name evidence="10" type="ORF">DNG_02988</name>
</gene>
<dbReference type="SMART" id="SM00906">
    <property type="entry name" value="Fungal_trans"/>
    <property type="match status" value="1"/>
</dbReference>
<dbReference type="Pfam" id="PF04082">
    <property type="entry name" value="Fungal_trans"/>
    <property type="match status" value="1"/>
</dbReference>
<keyword evidence="2" id="KW-0479">Metal-binding</keyword>
<dbReference type="AlphaFoldDB" id="A0AAE8MU97"/>
<dbReference type="SUPFAM" id="SSF57701">
    <property type="entry name" value="Zn2/Cys6 DNA-binding domain"/>
    <property type="match status" value="1"/>
</dbReference>
<keyword evidence="4" id="KW-0805">Transcription regulation</keyword>
<keyword evidence="3" id="KW-0862">Zinc</keyword>
<dbReference type="SMART" id="SM00066">
    <property type="entry name" value="GAL4"/>
    <property type="match status" value="1"/>
</dbReference>
<dbReference type="EMBL" id="ONZQ02000003">
    <property type="protein sequence ID" value="SPO00138.1"/>
    <property type="molecule type" value="Genomic_DNA"/>
</dbReference>
<evidence type="ECO:0000313" key="11">
    <source>
        <dbReference type="Proteomes" id="UP001187682"/>
    </source>
</evidence>
<sequence length="896" mass="99481">MDSQMAPPTGPSDHLGPDPPAPPATGTKKKARRNEEATAQKRRCVSTACIACRRRKSKCDGALPSCAACASVYGTECVYDPNSDHRRKGVYREKTGNVKARNTTLHVLLDAIINASEDDVFDLVNRVRTADSLDAVAESILNHQAARSNEPEHVVDSGNESQDDSAVDGERDLARKMGELRLENGMVRFIGGTSHLIHLGSPTDTNPEPDAPLLLAGESPITSWTNVTKDPQLVVHLINMYFNWHYPYFTTLSKRLFYQDFLRGRQASAPHCSSLLVNAMLALGCHFTDVPGACAVAGESKTKGDHFFAEAKKLIVENDEYEKPRLTTVQALALMSVREAGCAREAKGWVYSGMSFRMAQDIGLNFNGGSVGAHGETLTEHEIDARRITFWGCFLFDKCWSNYLGRLPQIPQNTYSVPKYDVFPDEDAEMWSPYTDNGFDQTSTQASRTRAVGLELSKLSEISSDLLIFFYHPSHIGMSSGKSVELKKLSELHRRLEEWRQSLPKEFEPRDGQLPNVILMHMFFHLQYIHLFRPFLKYTPEASPLPSHVSPRRICTANAIAISKLIRLYKKSWNLRQICNIAVYMVHSACTIHLLNLPEKTSKRDIIHGVKHLEEIAEDWLCARRTLGILSVLSRKWNCELPEEARVVLQRTDEKYGTFSTAEVPSPSSGVSPAAADAPSPEYHASLQPEQQYPPMMTYEQLRNRDHMMRQAATTALNTPTSLPPLSATGQQQQQQQQQHQQHQQRSLPLPVSSQDLSSDWGPPLRTTPTLPPTYRRHPSFPPIRGPSSAVTSSRTSRSTTRNVSPNILGEHAIDGQNWYLNDGVRWHQNFESWAIPPGTSAGGGAGGSVSGGGSSTGNLLARSPAVPEQFTFRRVEDGYGLDPMNMGSGWLSGLD</sequence>
<dbReference type="GO" id="GO:0005634">
    <property type="term" value="C:nucleus"/>
    <property type="evidence" value="ECO:0007669"/>
    <property type="project" value="UniProtKB-SubCell"/>
</dbReference>
<dbReference type="InterPro" id="IPR036864">
    <property type="entry name" value="Zn2-C6_fun-type_DNA-bd_sf"/>
</dbReference>
<evidence type="ECO:0000256" key="3">
    <source>
        <dbReference type="ARBA" id="ARBA00022833"/>
    </source>
</evidence>